<protein>
    <submittedName>
        <fullName evidence="2">Uncharacterized protein</fullName>
    </submittedName>
</protein>
<accession>A0ABP8V3S3</accession>
<gene>
    <name evidence="2" type="ORF">GCM10023116_28590</name>
</gene>
<proteinExistence type="predicted"/>
<evidence type="ECO:0000256" key="1">
    <source>
        <dbReference type="SAM" id="MobiDB-lite"/>
    </source>
</evidence>
<name>A0ABP8V3S3_9GAMM</name>
<evidence type="ECO:0000313" key="2">
    <source>
        <dbReference type="EMBL" id="GAA4650576.1"/>
    </source>
</evidence>
<sequence length="147" mass="16622">MLQQLKEAIIETDEASRPENVIFLVESEASLQQLEHALIAEDSVSQHYDEPSPQTDTQEQKALTQHEESASIDIPLTVPSKALKFHESTSIETKERAAVTPQLTTIENQQRHDVEKSQHELLQPTEIQALGKRKYSKTPVQTTWQPA</sequence>
<evidence type="ECO:0000313" key="3">
    <source>
        <dbReference type="Proteomes" id="UP001500604"/>
    </source>
</evidence>
<dbReference type="Proteomes" id="UP001500604">
    <property type="component" value="Unassembled WGS sequence"/>
</dbReference>
<feature type="region of interest" description="Disordered" evidence="1">
    <location>
        <begin position="42"/>
        <end position="75"/>
    </location>
</feature>
<comment type="caution">
    <text evidence="2">The sequence shown here is derived from an EMBL/GenBank/DDBJ whole genome shotgun (WGS) entry which is preliminary data.</text>
</comment>
<feature type="compositionally biased region" description="Polar residues" evidence="1">
    <location>
        <begin position="52"/>
        <end position="63"/>
    </location>
</feature>
<keyword evidence="3" id="KW-1185">Reference proteome</keyword>
<dbReference type="EMBL" id="BAABFL010000406">
    <property type="protein sequence ID" value="GAA4650576.1"/>
    <property type="molecule type" value="Genomic_DNA"/>
</dbReference>
<organism evidence="2 3">
    <name type="scientific">Kistimonas scapharcae</name>
    <dbReference type="NCBI Taxonomy" id="1036133"/>
    <lineage>
        <taxon>Bacteria</taxon>
        <taxon>Pseudomonadati</taxon>
        <taxon>Pseudomonadota</taxon>
        <taxon>Gammaproteobacteria</taxon>
        <taxon>Oceanospirillales</taxon>
        <taxon>Endozoicomonadaceae</taxon>
        <taxon>Kistimonas</taxon>
    </lineage>
</organism>
<reference evidence="3" key="1">
    <citation type="journal article" date="2019" name="Int. J. Syst. Evol. Microbiol.">
        <title>The Global Catalogue of Microorganisms (GCM) 10K type strain sequencing project: providing services to taxonomists for standard genome sequencing and annotation.</title>
        <authorList>
            <consortium name="The Broad Institute Genomics Platform"/>
            <consortium name="The Broad Institute Genome Sequencing Center for Infectious Disease"/>
            <person name="Wu L."/>
            <person name="Ma J."/>
        </authorList>
    </citation>
    <scope>NUCLEOTIDE SEQUENCE [LARGE SCALE GENOMIC DNA]</scope>
    <source>
        <strain evidence="3">JCM 17805</strain>
    </source>
</reference>